<evidence type="ECO:0000313" key="2">
    <source>
        <dbReference type="EMBL" id="TDW99763.1"/>
    </source>
</evidence>
<proteinExistence type="predicted"/>
<dbReference type="Gene3D" id="3.40.710.10">
    <property type="entry name" value="DD-peptidase/beta-lactamase superfamily"/>
    <property type="match status" value="1"/>
</dbReference>
<dbReference type="OrthoDB" id="2247630at2"/>
<dbReference type="RefSeq" id="WP_133990742.1">
    <property type="nucleotide sequence ID" value="NZ_SODV01000001.1"/>
</dbReference>
<dbReference type="InterPro" id="IPR012338">
    <property type="entry name" value="Beta-lactam/transpept-like"/>
</dbReference>
<dbReference type="PANTHER" id="PTHR43283:SF3">
    <property type="entry name" value="BETA-LACTAMASE FAMILY PROTEIN (AFU_ORTHOLOGUE AFUA_5G07500)"/>
    <property type="match status" value="1"/>
</dbReference>
<name>A0A4R8DNY7_9BACT</name>
<gene>
    <name evidence="2" type="ORF">EDB95_0774</name>
</gene>
<dbReference type="Proteomes" id="UP000294498">
    <property type="component" value="Unassembled WGS sequence"/>
</dbReference>
<dbReference type="InterPro" id="IPR050789">
    <property type="entry name" value="Diverse_Enzym_Activities"/>
</dbReference>
<sequence length="345" mass="37299">MLTTTRSFILGLCLLAPSLIFAQKLVIAPSTYNFKPLDQVLEANQKNLDKNFTVLVDKNNQLVYGREMGEAKANLPVPVGSISKWLTAALTLALVDQGKLSLDDKVSTYLPIFKTYGKAYITVRQCLTHFTGLAGAGIGSFHLGKYSTLEAEVNDLCAKREIGTNPGTEFRYTDAGYAIAGRVLEVITKKSFAQLVKETLFRPLNMQRSSFPFGVSAVDPADGALCSPLELLNFATMILNKGVFNGKRVLSEASVAELLKAETTAAQIKSSPIGVDGYTYAMGAWIQSTDASGQPLICAPSLKGSWAFVDFGRGYAAVVLVNKEFSEPKKQVYVAIEGAIEQALQ</sequence>
<dbReference type="InterPro" id="IPR001466">
    <property type="entry name" value="Beta-lactam-related"/>
</dbReference>
<evidence type="ECO:0000313" key="3">
    <source>
        <dbReference type="Proteomes" id="UP000294498"/>
    </source>
</evidence>
<reference evidence="2 3" key="1">
    <citation type="submission" date="2019-03" db="EMBL/GenBank/DDBJ databases">
        <title>Genomic Encyclopedia of Type Strains, Phase IV (KMG-IV): sequencing the most valuable type-strain genomes for metagenomic binning, comparative biology and taxonomic classification.</title>
        <authorList>
            <person name="Goeker M."/>
        </authorList>
    </citation>
    <scope>NUCLEOTIDE SEQUENCE [LARGE SCALE GENOMIC DNA]</scope>
    <source>
        <strain evidence="2 3">DSM 100059</strain>
    </source>
</reference>
<protein>
    <submittedName>
        <fullName evidence="2">CubicO group peptidase (Beta-lactamase class C family)</fullName>
    </submittedName>
</protein>
<dbReference type="PANTHER" id="PTHR43283">
    <property type="entry name" value="BETA-LACTAMASE-RELATED"/>
    <property type="match status" value="1"/>
</dbReference>
<dbReference type="EMBL" id="SODV01000001">
    <property type="protein sequence ID" value="TDW99763.1"/>
    <property type="molecule type" value="Genomic_DNA"/>
</dbReference>
<evidence type="ECO:0000259" key="1">
    <source>
        <dbReference type="Pfam" id="PF00144"/>
    </source>
</evidence>
<dbReference type="SUPFAM" id="SSF56601">
    <property type="entry name" value="beta-lactamase/transpeptidase-like"/>
    <property type="match status" value="1"/>
</dbReference>
<comment type="caution">
    <text evidence="2">The sequence shown here is derived from an EMBL/GenBank/DDBJ whole genome shotgun (WGS) entry which is preliminary data.</text>
</comment>
<dbReference type="Pfam" id="PF00144">
    <property type="entry name" value="Beta-lactamase"/>
    <property type="match status" value="1"/>
</dbReference>
<organism evidence="2 3">
    <name type="scientific">Dinghuibacter silviterrae</name>
    <dbReference type="NCBI Taxonomy" id="1539049"/>
    <lineage>
        <taxon>Bacteria</taxon>
        <taxon>Pseudomonadati</taxon>
        <taxon>Bacteroidota</taxon>
        <taxon>Chitinophagia</taxon>
        <taxon>Chitinophagales</taxon>
        <taxon>Chitinophagaceae</taxon>
        <taxon>Dinghuibacter</taxon>
    </lineage>
</organism>
<dbReference type="AlphaFoldDB" id="A0A4R8DNY7"/>
<keyword evidence="3" id="KW-1185">Reference proteome</keyword>
<accession>A0A4R8DNY7</accession>
<feature type="domain" description="Beta-lactamase-related" evidence="1">
    <location>
        <begin position="54"/>
        <end position="329"/>
    </location>
</feature>